<evidence type="ECO:0000256" key="2">
    <source>
        <dbReference type="ARBA" id="ARBA00022443"/>
    </source>
</evidence>
<dbReference type="SMART" id="SM00326">
    <property type="entry name" value="SH3"/>
    <property type="match status" value="1"/>
</dbReference>
<dbReference type="InterPro" id="IPR033643">
    <property type="entry name" value="SYLF_SH3YL1-like"/>
</dbReference>
<protein>
    <recommendedName>
        <fullName evidence="5">SH3 domain-containing protein</fullName>
    </recommendedName>
</protein>
<keyword evidence="2 3" id="KW-0728">SH3 domain</keyword>
<proteinExistence type="inferred from homology"/>
<dbReference type="InterPro" id="IPR007461">
    <property type="entry name" value="Ysc84_actin-binding"/>
</dbReference>
<feature type="domain" description="SH3" evidence="5">
    <location>
        <begin position="314"/>
        <end position="373"/>
    </location>
</feature>
<feature type="region of interest" description="Disordered" evidence="4">
    <location>
        <begin position="218"/>
        <end position="315"/>
    </location>
</feature>
<evidence type="ECO:0000256" key="4">
    <source>
        <dbReference type="SAM" id="MobiDB-lite"/>
    </source>
</evidence>
<feature type="compositionally biased region" description="Polar residues" evidence="4">
    <location>
        <begin position="218"/>
        <end position="237"/>
    </location>
</feature>
<dbReference type="GO" id="GO:0051666">
    <property type="term" value="P:actin cortical patch localization"/>
    <property type="evidence" value="ECO:0007669"/>
    <property type="project" value="UniProtKB-ARBA"/>
</dbReference>
<dbReference type="Gene3D" id="2.30.30.40">
    <property type="entry name" value="SH3 Domains"/>
    <property type="match status" value="1"/>
</dbReference>
<reference evidence="7 8" key="1">
    <citation type="journal article" date="2018" name="MBio">
        <title>Comparative Genomics Reveals the Core Gene Toolbox for the Fungus-Insect Symbiosis.</title>
        <authorList>
            <person name="Wang Y."/>
            <person name="Stata M."/>
            <person name="Wang W."/>
            <person name="Stajich J.E."/>
            <person name="White M.M."/>
            <person name="Moncalvo J.M."/>
        </authorList>
    </citation>
    <scope>NUCLEOTIDE SEQUENCE [LARGE SCALE GENOMIC DNA]</scope>
    <source>
        <strain evidence="7 8">AUS-77-4</strain>
    </source>
</reference>
<organism evidence="7 8">
    <name type="scientific">Furculomyces boomerangus</name>
    <dbReference type="NCBI Taxonomy" id="61424"/>
    <lineage>
        <taxon>Eukaryota</taxon>
        <taxon>Fungi</taxon>
        <taxon>Fungi incertae sedis</taxon>
        <taxon>Zoopagomycota</taxon>
        <taxon>Kickxellomycotina</taxon>
        <taxon>Harpellomycetes</taxon>
        <taxon>Harpellales</taxon>
        <taxon>Harpellaceae</taxon>
        <taxon>Furculomyces</taxon>
    </lineage>
</organism>
<dbReference type="Pfam" id="PF00018">
    <property type="entry name" value="SH3_1"/>
    <property type="match status" value="1"/>
</dbReference>
<dbReference type="InterPro" id="IPR001452">
    <property type="entry name" value="SH3_domain"/>
</dbReference>
<evidence type="ECO:0000313" key="7">
    <source>
        <dbReference type="EMBL" id="PVU99113.1"/>
    </source>
</evidence>
<dbReference type="GO" id="GO:0035091">
    <property type="term" value="F:phosphatidylinositol binding"/>
    <property type="evidence" value="ECO:0007669"/>
    <property type="project" value="TreeGrafter"/>
</dbReference>
<dbReference type="Proteomes" id="UP000245699">
    <property type="component" value="Unassembled WGS sequence"/>
</dbReference>
<evidence type="ECO:0000256" key="3">
    <source>
        <dbReference type="PROSITE-ProRule" id="PRU00192"/>
    </source>
</evidence>
<feature type="compositionally biased region" description="Low complexity" evidence="4">
    <location>
        <begin position="266"/>
        <end position="281"/>
    </location>
</feature>
<feature type="compositionally biased region" description="Polar residues" evidence="4">
    <location>
        <begin position="297"/>
        <end position="315"/>
    </location>
</feature>
<evidence type="ECO:0000313" key="6">
    <source>
        <dbReference type="EMBL" id="PVU90645.1"/>
    </source>
</evidence>
<accession>A0A2T9Z3E6</accession>
<comment type="similarity">
    <text evidence="1">Belongs to the SH3YL1 family.</text>
</comment>
<evidence type="ECO:0000259" key="5">
    <source>
        <dbReference type="PROSITE" id="PS50002"/>
    </source>
</evidence>
<dbReference type="PROSITE" id="PS50002">
    <property type="entry name" value="SH3"/>
    <property type="match status" value="1"/>
</dbReference>
<gene>
    <name evidence="7" type="ORF">BB559_000986</name>
    <name evidence="6" type="ORF">BB559_004513</name>
</gene>
<dbReference type="PANTHER" id="PTHR15629">
    <property type="entry name" value="SH3YL1 PROTEIN"/>
    <property type="match status" value="1"/>
</dbReference>
<dbReference type="SUPFAM" id="SSF50044">
    <property type="entry name" value="SH3-domain"/>
    <property type="match status" value="1"/>
</dbReference>
<dbReference type="EMBL" id="MBFT01000470">
    <property type="protein sequence ID" value="PVU90645.1"/>
    <property type="molecule type" value="Genomic_DNA"/>
</dbReference>
<comment type="caution">
    <text evidence="7">The sequence shown here is derived from an EMBL/GenBank/DDBJ whole genome shotgun (WGS) entry which is preliminary data.</text>
</comment>
<evidence type="ECO:0000313" key="8">
    <source>
        <dbReference type="Proteomes" id="UP000245699"/>
    </source>
</evidence>
<dbReference type="CDD" id="cd11525">
    <property type="entry name" value="SYLF_SH3YL1_like"/>
    <property type="match status" value="1"/>
</dbReference>
<evidence type="ECO:0000256" key="1">
    <source>
        <dbReference type="ARBA" id="ARBA00007761"/>
    </source>
</evidence>
<dbReference type="Pfam" id="PF04366">
    <property type="entry name" value="Ysc84"/>
    <property type="match status" value="1"/>
</dbReference>
<dbReference type="OrthoDB" id="443981at2759"/>
<dbReference type="PRINTS" id="PR00452">
    <property type="entry name" value="SH3DOMAIN"/>
</dbReference>
<dbReference type="AlphaFoldDB" id="A0A2T9Z3E6"/>
<dbReference type="InterPro" id="IPR036028">
    <property type="entry name" value="SH3-like_dom_sf"/>
</dbReference>
<sequence>MKKINSPIPANLGKECLKAANILNFFIDPKVSKYTDKVIPKNILQNCKGIAILTVLKGGFIWSGRAGSGLVIARLHDGRWSAPSAIGTAGIGVGGQIGAQLTDFVMILNTDSAVKAFSHGGNVTLGGNIAVAAGPLGRSAEVSGAILNVAPVFSYSKSKGLFAGVSLEGSVILERKDANEKFYGRRVSARELLSGSVEPPPEASVLYRALELKSSSYTPTGTSLNDSLSQSEPASPYNTPPAPDVGPTSFRNSGYGGNIGRSYLDQSVNSSSQPSPYSAYSGAKSVQDTGGPPVYQSAINTNNSYPTEKQSHQPQQRSAVALFSFDGVAPGDLSFKKGDTINITKSTETQNDWWEGTCNGKSGQFPANYVRVL</sequence>
<dbReference type="InterPro" id="IPR051702">
    <property type="entry name" value="SH3_domain_YSC84-like"/>
</dbReference>
<keyword evidence="8" id="KW-1185">Reference proteome</keyword>
<dbReference type="STRING" id="61424.A0A2T9Z3E6"/>
<dbReference type="EMBL" id="MBFT01000051">
    <property type="protein sequence ID" value="PVU99113.1"/>
    <property type="molecule type" value="Genomic_DNA"/>
</dbReference>
<dbReference type="FunFam" id="2.30.30.40:FF:000100">
    <property type="entry name" value="SH3 domain-containing YSC84-like protein 1"/>
    <property type="match status" value="1"/>
</dbReference>
<name>A0A2T9Z3E6_9FUNG</name>
<dbReference type="PANTHER" id="PTHR15629:SF2">
    <property type="entry name" value="SH3 DOMAIN-CONTAINING YSC84-LIKE PROTEIN 1"/>
    <property type="match status" value="1"/>
</dbReference>